<organism evidence="1 2">
    <name type="scientific">Mytilus galloprovincialis</name>
    <name type="common">Mediterranean mussel</name>
    <dbReference type="NCBI Taxonomy" id="29158"/>
    <lineage>
        <taxon>Eukaryota</taxon>
        <taxon>Metazoa</taxon>
        <taxon>Spiralia</taxon>
        <taxon>Lophotrochozoa</taxon>
        <taxon>Mollusca</taxon>
        <taxon>Bivalvia</taxon>
        <taxon>Autobranchia</taxon>
        <taxon>Pteriomorphia</taxon>
        <taxon>Mytilida</taxon>
        <taxon>Mytiloidea</taxon>
        <taxon>Mytilidae</taxon>
        <taxon>Mytilinae</taxon>
        <taxon>Mytilus</taxon>
    </lineage>
</organism>
<feature type="non-terminal residue" evidence="1">
    <location>
        <position position="1"/>
    </location>
</feature>
<sequence length="93" mass="10970">LFVTEENPDLGFTNVVKHQICLKPDFKPKHQRSYRLTPEKKDILRHHLDELLRQSAIAPVEETEDVPITSPVVLVSKRTYQKDIFSKRFIERD</sequence>
<comment type="caution">
    <text evidence="1">The sequence shown here is derived from an EMBL/GenBank/DDBJ whole genome shotgun (WGS) entry which is preliminary data.</text>
</comment>
<dbReference type="OrthoDB" id="6060525at2759"/>
<accession>A0A8B6F4L4</accession>
<evidence type="ECO:0000313" key="1">
    <source>
        <dbReference type="EMBL" id="VDI44524.1"/>
    </source>
</evidence>
<keyword evidence="2" id="KW-1185">Reference proteome</keyword>
<proteinExistence type="predicted"/>
<dbReference type="Gene3D" id="3.10.10.10">
    <property type="entry name" value="HIV Type 1 Reverse Transcriptase, subunit A, domain 1"/>
    <property type="match status" value="1"/>
</dbReference>
<dbReference type="EMBL" id="UYJE01006276">
    <property type="protein sequence ID" value="VDI44524.1"/>
    <property type="molecule type" value="Genomic_DNA"/>
</dbReference>
<dbReference type="Proteomes" id="UP000596742">
    <property type="component" value="Unassembled WGS sequence"/>
</dbReference>
<evidence type="ECO:0000313" key="2">
    <source>
        <dbReference type="Proteomes" id="UP000596742"/>
    </source>
</evidence>
<reference evidence="1" key="1">
    <citation type="submission" date="2018-11" db="EMBL/GenBank/DDBJ databases">
        <authorList>
            <person name="Alioto T."/>
            <person name="Alioto T."/>
        </authorList>
    </citation>
    <scope>NUCLEOTIDE SEQUENCE</scope>
</reference>
<gene>
    <name evidence="1" type="ORF">MGAL_10B002208</name>
</gene>
<protein>
    <submittedName>
        <fullName evidence="1">Uncharacterized protein</fullName>
    </submittedName>
</protein>
<name>A0A8B6F4L4_MYTGA</name>
<dbReference type="AlphaFoldDB" id="A0A8B6F4L4"/>
<dbReference type="SUPFAM" id="SSF56672">
    <property type="entry name" value="DNA/RNA polymerases"/>
    <property type="match status" value="1"/>
</dbReference>
<dbReference type="InterPro" id="IPR043502">
    <property type="entry name" value="DNA/RNA_pol_sf"/>
</dbReference>